<evidence type="ECO:0000313" key="1">
    <source>
        <dbReference type="WBParaSite" id="MCU_006657-RA"/>
    </source>
</evidence>
<organism evidence="1">
    <name type="scientific">Mesocestoides corti</name>
    <name type="common">Flatworm</name>
    <dbReference type="NCBI Taxonomy" id="53468"/>
    <lineage>
        <taxon>Eukaryota</taxon>
        <taxon>Metazoa</taxon>
        <taxon>Spiralia</taxon>
        <taxon>Lophotrochozoa</taxon>
        <taxon>Platyhelminthes</taxon>
        <taxon>Cestoda</taxon>
        <taxon>Eucestoda</taxon>
        <taxon>Cyclophyllidea</taxon>
        <taxon>Mesocestoididae</taxon>
        <taxon>Mesocestoides</taxon>
    </lineage>
</organism>
<proteinExistence type="predicted"/>
<sequence>MRVSTAMEPFPNSNRLQFSKAKRCTVFYASLNESHSQLSQNSQRFRSQEIQTEMTLIFLPNYTA</sequence>
<protein>
    <submittedName>
        <fullName evidence="1">Uncharacterized protein</fullName>
    </submittedName>
</protein>
<dbReference type="AlphaFoldDB" id="A0A5K3F9P7"/>
<reference evidence="1" key="1">
    <citation type="submission" date="2019-11" db="UniProtKB">
        <authorList>
            <consortium name="WormBaseParasite"/>
        </authorList>
    </citation>
    <scope>IDENTIFICATION</scope>
</reference>
<name>A0A5K3F9P7_MESCO</name>
<dbReference type="WBParaSite" id="MCU_006657-RA">
    <property type="protein sequence ID" value="MCU_006657-RA"/>
    <property type="gene ID" value="MCU_006657"/>
</dbReference>
<accession>A0A5K3F9P7</accession>